<dbReference type="FunCoup" id="A0A1S3GQJ1">
    <property type="interactions" value="836"/>
</dbReference>
<feature type="repeat" description="ARM" evidence="9">
    <location>
        <begin position="256"/>
        <end position="293"/>
    </location>
</feature>
<dbReference type="PANTHER" id="PTHR15712">
    <property type="entry name" value="ARMADILLO REPEAT CONTAINING PROTEIN"/>
    <property type="match status" value="1"/>
</dbReference>
<evidence type="ECO:0000256" key="8">
    <source>
        <dbReference type="ARBA" id="ARBA00023136"/>
    </source>
</evidence>
<dbReference type="Gene3D" id="1.25.10.10">
    <property type="entry name" value="Leucine-rich Repeat Variant"/>
    <property type="match status" value="1"/>
</dbReference>
<evidence type="ECO:0000256" key="2">
    <source>
        <dbReference type="ARBA" id="ARBA00010553"/>
    </source>
</evidence>
<organism evidence="12 13">
    <name type="scientific">Dipodomys ordii</name>
    <name type="common">Ord's kangaroo rat</name>
    <dbReference type="NCBI Taxonomy" id="10020"/>
    <lineage>
        <taxon>Eukaryota</taxon>
        <taxon>Metazoa</taxon>
        <taxon>Chordata</taxon>
        <taxon>Craniata</taxon>
        <taxon>Vertebrata</taxon>
        <taxon>Euteleostomi</taxon>
        <taxon>Mammalia</taxon>
        <taxon>Eutheria</taxon>
        <taxon>Euarchontoglires</taxon>
        <taxon>Glires</taxon>
        <taxon>Rodentia</taxon>
        <taxon>Castorimorpha</taxon>
        <taxon>Heteromyidae</taxon>
        <taxon>Dipodomyinae</taxon>
        <taxon>Dipodomys</taxon>
    </lineage>
</organism>
<dbReference type="InterPro" id="IPR011989">
    <property type="entry name" value="ARM-like"/>
</dbReference>
<dbReference type="PANTHER" id="PTHR15712:SF14">
    <property type="entry name" value="ARMADILLO REPEAT-CONTAINING X-LINKED PROTEIN 1"/>
    <property type="match status" value="1"/>
</dbReference>
<dbReference type="GO" id="GO:0005741">
    <property type="term" value="C:mitochondrial outer membrane"/>
    <property type="evidence" value="ECO:0007669"/>
    <property type="project" value="UniProtKB-SubCell"/>
</dbReference>
<dbReference type="CTD" id="51309"/>
<evidence type="ECO:0000256" key="4">
    <source>
        <dbReference type="ARBA" id="ARBA00022787"/>
    </source>
</evidence>
<dbReference type="PROSITE" id="PS51257">
    <property type="entry name" value="PROKAR_LIPOPROTEIN"/>
    <property type="match status" value="1"/>
</dbReference>
<dbReference type="InterPro" id="IPR051303">
    <property type="entry name" value="Armcx_regulator"/>
</dbReference>
<evidence type="ECO:0000313" key="12">
    <source>
        <dbReference type="Proteomes" id="UP000081671"/>
    </source>
</evidence>
<dbReference type="AlphaFoldDB" id="A0A1S3GQJ1"/>
<feature type="region of interest" description="Disordered" evidence="10">
    <location>
        <begin position="36"/>
        <end position="111"/>
    </location>
</feature>
<dbReference type="Pfam" id="PF04826">
    <property type="entry name" value="Arm_2"/>
    <property type="match status" value="1"/>
</dbReference>
<dbReference type="Proteomes" id="UP000081671">
    <property type="component" value="Unplaced"/>
</dbReference>
<keyword evidence="6" id="KW-1133">Transmembrane helix</keyword>
<comment type="similarity">
    <text evidence="2">Belongs to the eutherian X-chromosome-specific Armcx family.</text>
</comment>
<evidence type="ECO:0000256" key="5">
    <source>
        <dbReference type="ARBA" id="ARBA00022968"/>
    </source>
</evidence>
<evidence type="ECO:0000313" key="13">
    <source>
        <dbReference type="RefSeq" id="XP_012890534.1"/>
    </source>
</evidence>
<keyword evidence="12" id="KW-1185">Reference proteome</keyword>
<reference evidence="13" key="1">
    <citation type="submission" date="2025-08" db="UniProtKB">
        <authorList>
            <consortium name="RefSeq"/>
        </authorList>
    </citation>
    <scope>IDENTIFICATION</scope>
    <source>
        <tissue evidence="13">Kidney</tissue>
    </source>
</reference>
<name>A0A1S3GQJ1_DIPOR</name>
<dbReference type="InterPro" id="IPR016024">
    <property type="entry name" value="ARM-type_fold"/>
</dbReference>
<keyword evidence="4" id="KW-1000">Mitochondrion outer membrane</keyword>
<feature type="compositionally biased region" description="Basic and acidic residues" evidence="10">
    <location>
        <begin position="54"/>
        <end position="68"/>
    </location>
</feature>
<sequence length="462" mass="50865">MGRTREAGCVAAGMVIGAGACYCVYRLTWKKDEDEKIWDDDDYNENDEDDVDDDKSSDTTKMETEKGAKINVVVGGRAKPQDDSKAKAQVGSGLKSSPGVKKEAHVEPQSGGGLEAKAKALFSTLKEQASVKGGRCNRVGTISGNRTLAPSLPCPGGRGSCNPTRNGARTGSRGRGKSKGKARSKSTKTQAASWPVRKGKFNFPYKIDDILSAPDLQKVLNILERTNDPFIQEVALVTLGNNAAYSFNQNAIRELGGVPIIAKLIKTKDPIIREKTYNALNNLSVNAENQGKIKTYISQVCDDTMICRLDSAVQMAGLRLLTNMTVTNHYQHLLSYSFPDFFALLFLGNHFTKIQIMKLIINFTENPAMTRELVSCKVPSELISLFNKEWDREILLNILTLFENINDNIKSEGLASSRKEFSRSSLFFLFKESGVCVKKIKALANHNDLVVKVKVLKVLTKL</sequence>
<evidence type="ECO:0000256" key="1">
    <source>
        <dbReference type="ARBA" id="ARBA00004572"/>
    </source>
</evidence>
<keyword evidence="8" id="KW-0472">Membrane</keyword>
<dbReference type="OrthoDB" id="10017790at2759"/>
<dbReference type="InterPro" id="IPR006911">
    <property type="entry name" value="ARM-rpt_dom"/>
</dbReference>
<keyword evidence="3" id="KW-0812">Transmembrane</keyword>
<feature type="compositionally biased region" description="Basic residues" evidence="10">
    <location>
        <begin position="172"/>
        <end position="186"/>
    </location>
</feature>
<dbReference type="RefSeq" id="XP_012890534.1">
    <property type="nucleotide sequence ID" value="XM_013035080.1"/>
</dbReference>
<feature type="compositionally biased region" description="Acidic residues" evidence="10">
    <location>
        <begin position="36"/>
        <end position="53"/>
    </location>
</feature>
<evidence type="ECO:0000256" key="6">
    <source>
        <dbReference type="ARBA" id="ARBA00022989"/>
    </source>
</evidence>
<proteinExistence type="inferred from homology"/>
<dbReference type="KEGG" id="dord:105999918"/>
<dbReference type="GeneID" id="105999918"/>
<dbReference type="STRING" id="10020.ENSDORP00000024764"/>
<dbReference type="PROSITE" id="PS50176">
    <property type="entry name" value="ARM_REPEAT"/>
    <property type="match status" value="1"/>
</dbReference>
<evidence type="ECO:0000256" key="3">
    <source>
        <dbReference type="ARBA" id="ARBA00022692"/>
    </source>
</evidence>
<protein>
    <submittedName>
        <fullName evidence="13">Armadillo repeat-containing X-linked protein 1</fullName>
    </submittedName>
</protein>
<comment type="subcellular location">
    <subcellularLocation>
        <location evidence="1">Mitochondrion outer membrane</location>
        <topology evidence="1">Single-pass membrane protein</topology>
    </subcellularLocation>
</comment>
<accession>A0A1S3GQJ1</accession>
<feature type="domain" description="Armadillo repeat-containing" evidence="11">
    <location>
        <begin position="211"/>
        <end position="431"/>
    </location>
</feature>
<dbReference type="InterPro" id="IPR000225">
    <property type="entry name" value="Armadillo"/>
</dbReference>
<keyword evidence="5" id="KW-0735">Signal-anchor</keyword>
<dbReference type="InParanoid" id="A0A1S3GQJ1"/>
<feature type="region of interest" description="Disordered" evidence="10">
    <location>
        <begin position="150"/>
        <end position="193"/>
    </location>
</feature>
<dbReference type="SMART" id="SM00185">
    <property type="entry name" value="ARM"/>
    <property type="match status" value="2"/>
</dbReference>
<evidence type="ECO:0000256" key="10">
    <source>
        <dbReference type="SAM" id="MobiDB-lite"/>
    </source>
</evidence>
<dbReference type="SUPFAM" id="SSF48371">
    <property type="entry name" value="ARM repeat"/>
    <property type="match status" value="1"/>
</dbReference>
<keyword evidence="7" id="KW-0496">Mitochondrion</keyword>
<evidence type="ECO:0000259" key="11">
    <source>
        <dbReference type="Pfam" id="PF04826"/>
    </source>
</evidence>
<evidence type="ECO:0000256" key="9">
    <source>
        <dbReference type="PROSITE-ProRule" id="PRU00259"/>
    </source>
</evidence>
<gene>
    <name evidence="13" type="primary">Armcx1</name>
</gene>
<evidence type="ECO:0000256" key="7">
    <source>
        <dbReference type="ARBA" id="ARBA00023128"/>
    </source>
</evidence>